<reference evidence="4" key="1">
    <citation type="journal article" date="2010" name="Science">
        <title>The genome of the Western clawed frog Xenopus tropicalis.</title>
        <authorList>
            <person name="Hellsten U."/>
            <person name="Harland R.M."/>
            <person name="Gilchrist M.J."/>
            <person name="Hendrix D."/>
            <person name="Jurka J."/>
            <person name="Kapitonov V."/>
            <person name="Ovcharenko I."/>
            <person name="Putnam N.H."/>
            <person name="Shu S."/>
            <person name="Taher L."/>
            <person name="Blitz I.L."/>
            <person name="Blumberg B."/>
            <person name="Dichmann D.S."/>
            <person name="Dubchak I."/>
            <person name="Amaya E."/>
            <person name="Detter J.C."/>
            <person name="Fletcher R."/>
            <person name="Gerhard D.S."/>
            <person name="Goodstein D."/>
            <person name="Graves T."/>
            <person name="Grigoriev I.V."/>
            <person name="Grimwood J."/>
            <person name="Kawashima T."/>
            <person name="Lindquist E."/>
            <person name="Lucas S.M."/>
            <person name="Mead P.E."/>
            <person name="Mitros T."/>
            <person name="Ogino H."/>
            <person name="Ohta Y."/>
            <person name="Poliakov A.V."/>
            <person name="Pollet N."/>
            <person name="Robert J."/>
            <person name="Salamov A."/>
            <person name="Sater A.K."/>
            <person name="Schmutz J."/>
            <person name="Terry A."/>
            <person name="Vize P.D."/>
            <person name="Warren W.C."/>
            <person name="Wells D."/>
            <person name="Wills A."/>
            <person name="Wilson R.K."/>
            <person name="Zimmerman L.B."/>
            <person name="Zorn A.M."/>
            <person name="Grainger R."/>
            <person name="Grammer T."/>
            <person name="Khokha M.K."/>
            <person name="Richardson P.M."/>
            <person name="Rokhsar D.S."/>
        </authorList>
    </citation>
    <scope>NUCLEOTIDE SEQUENCE [LARGE SCALE GENOMIC DNA]</scope>
    <source>
        <strain evidence="4">Nigerian</strain>
    </source>
</reference>
<comment type="similarity">
    <text evidence="1">Belongs to the NXPE family.</text>
</comment>
<keyword evidence="2" id="KW-1133">Transmembrane helix</keyword>
<evidence type="ECO:0000256" key="2">
    <source>
        <dbReference type="SAM" id="Phobius"/>
    </source>
</evidence>
<keyword evidence="2" id="KW-0472">Membrane</keyword>
<dbReference type="FunCoup" id="A0A6I8S591">
    <property type="interactions" value="21"/>
</dbReference>
<dbReference type="GeneTree" id="ENSGT00950000182866"/>
<evidence type="ECO:0000256" key="1">
    <source>
        <dbReference type="ARBA" id="ARBA00005431"/>
    </source>
</evidence>
<accession>A0A6I8S591</accession>
<feature type="transmembrane region" description="Helical" evidence="2">
    <location>
        <begin position="55"/>
        <end position="75"/>
    </location>
</feature>
<protein>
    <submittedName>
        <fullName evidence="4">Neurexophilin and PC-esterase domain family member 1</fullName>
    </submittedName>
</protein>
<dbReference type="Ensembl" id="ENSXETT00000072078">
    <property type="protein sequence ID" value="ENSXETP00000088396"/>
    <property type="gene ID" value="ENSXETG00000039695"/>
</dbReference>
<dbReference type="InterPro" id="IPR057106">
    <property type="entry name" value="NXPE4_C"/>
</dbReference>
<organism evidence="4">
    <name type="scientific">Xenopus tropicalis</name>
    <name type="common">Western clawed frog</name>
    <name type="synonym">Silurana tropicalis</name>
    <dbReference type="NCBI Taxonomy" id="8364"/>
    <lineage>
        <taxon>Eukaryota</taxon>
        <taxon>Metazoa</taxon>
        <taxon>Chordata</taxon>
        <taxon>Craniata</taxon>
        <taxon>Vertebrata</taxon>
        <taxon>Euteleostomi</taxon>
        <taxon>Amphibia</taxon>
        <taxon>Batrachia</taxon>
        <taxon>Anura</taxon>
        <taxon>Pipoidea</taxon>
        <taxon>Pipidae</taxon>
        <taxon>Xenopodinae</taxon>
        <taxon>Xenopus</taxon>
        <taxon>Silurana</taxon>
    </lineage>
</organism>
<dbReference type="Gene3D" id="2.60.40.10">
    <property type="entry name" value="Immunoglobulins"/>
    <property type="match status" value="1"/>
</dbReference>
<dbReference type="PANTHER" id="PTHR16165">
    <property type="entry name" value="NXPE FAMILY MEMBER"/>
    <property type="match status" value="1"/>
</dbReference>
<name>A0A6I8S591_XENTR</name>
<dbReference type="Pfam" id="PF24536">
    <property type="entry name" value="NXPE4_C"/>
    <property type="match status" value="1"/>
</dbReference>
<dbReference type="AlphaFoldDB" id="A0A6I8S591"/>
<evidence type="ECO:0000313" key="4">
    <source>
        <dbReference type="Ensembl" id="ENSXETP00000088396"/>
    </source>
</evidence>
<evidence type="ECO:0000259" key="3">
    <source>
        <dbReference type="Pfam" id="PF24536"/>
    </source>
</evidence>
<reference evidence="4" key="2">
    <citation type="submission" date="2020-05" db="UniProtKB">
        <authorList>
            <consortium name="Ensembl"/>
        </authorList>
    </citation>
    <scope>IDENTIFICATION</scope>
</reference>
<dbReference type="Pfam" id="PF06312">
    <property type="entry name" value="Neurexophilin"/>
    <property type="match status" value="1"/>
</dbReference>
<dbReference type="InterPro" id="IPR026845">
    <property type="entry name" value="NXPH/NXPE"/>
</dbReference>
<feature type="domain" description="NXPE C-terminal" evidence="3">
    <location>
        <begin position="355"/>
        <end position="578"/>
    </location>
</feature>
<dbReference type="SUPFAM" id="SSF81296">
    <property type="entry name" value="E set domains"/>
    <property type="match status" value="1"/>
</dbReference>
<keyword evidence="2" id="KW-0812">Transmembrane</keyword>
<dbReference type="InParanoid" id="A0A6I8S591"/>
<dbReference type="InterPro" id="IPR013783">
    <property type="entry name" value="Ig-like_fold"/>
</dbReference>
<dbReference type="InterPro" id="IPR014756">
    <property type="entry name" value="Ig_E-set"/>
</dbReference>
<proteinExistence type="inferred from homology"/>
<dbReference type="PANTHER" id="PTHR16165:SF34">
    <property type="entry name" value="NXPE FAMILY MEMBER 1"/>
    <property type="match status" value="1"/>
</dbReference>
<gene>
    <name evidence="4" type="primary">nxpe1</name>
</gene>
<sequence length="578" mass="66585">MASRTWSRHREKYSVHIFDELRLDWGSLVTQQHGLQMQLVRTFTMFKAIAKCLRVPSVLLLAFIMLLSFTIHWVLLKPLECSHLHVKYTKPPATFTDNEERITEIFNAISQKVPSVSFTHINSTTSAKNSRGIVLDLKKQYCVGDFLTVQVTMFNHIGKEKTYGGDFLRARIFSPKVEAGASGRIEDLNNGTYKVHFTLFWEGNIKISILLMHPSEGVSALWKARNSGYKNIIFTGHYDNRSKKVESECGFYLDSDTENCEYGAKEDKDFFYCIKPHNVPCESLIAVTSKDRSHTYLSALEKTLFLRSNIGVEIHQNPENIDVVSCKRNREEVKPKCSTGMFQPFPSGYFLNNVWYPAFCNLSTYDPQSDISKCIRGKKIYIMGDSTLLQWAHYFPSIMNSLKFFDLHASGSFNTLLLLDMEKNVYIQWKKHGHPLLIAYAFTVKDYSTVNQEIDRLEGGPQTIFVFTLGHHFRPFPITLFIKRLLNTRKAIERLFLRSPDTKVIIRTENTREQSVGMDRFSDFHGFIQYQLTKDIFQGLNVGIIDAWDMSIALGTFQLHPSTSTVKNQINMFLKYIC</sequence>